<dbReference type="Pfam" id="PF08378">
    <property type="entry name" value="NERD"/>
    <property type="match status" value="1"/>
</dbReference>
<gene>
    <name evidence="2" type="ORF">JJQ58_00515</name>
</gene>
<name>A0ABS5MJ90_9STAP</name>
<dbReference type="EMBL" id="JAGXBM010000001">
    <property type="protein sequence ID" value="MBS3695960.1"/>
    <property type="molecule type" value="Genomic_DNA"/>
</dbReference>
<feature type="domain" description="NERD" evidence="1">
    <location>
        <begin position="33"/>
        <end position="137"/>
    </location>
</feature>
<accession>A0ABS5MJ90</accession>
<comment type="caution">
    <text evidence="2">The sequence shown here is derived from an EMBL/GenBank/DDBJ whole genome shotgun (WGS) entry which is preliminary data.</text>
</comment>
<evidence type="ECO:0000259" key="1">
    <source>
        <dbReference type="Pfam" id="PF08378"/>
    </source>
</evidence>
<dbReference type="InterPro" id="IPR011528">
    <property type="entry name" value="NERD"/>
</dbReference>
<reference evidence="2 3" key="1">
    <citation type="submission" date="2021-05" db="EMBL/GenBank/DDBJ databases">
        <title>Staphylococcus fleurettii isolated from lake water in First Nation community in Manitoba, Canada.</title>
        <authorList>
            <person name="Bashar S."/>
            <person name="Murdock A."/>
            <person name="Patidar R."/>
            <person name="Golding G."/>
            <person name="Farenhorst A."/>
            <person name="Kumar A."/>
        </authorList>
    </citation>
    <scope>NUCLEOTIDE SEQUENCE [LARGE SCALE GENOMIC DNA]</scope>
    <source>
        <strain evidence="2 3">SF002</strain>
    </source>
</reference>
<dbReference type="RefSeq" id="WP_203153622.1">
    <property type="nucleotide sequence ID" value="NZ_JAEPSA010000005.1"/>
</dbReference>
<organism evidence="2 3">
    <name type="scientific">Mammaliicoccus fleurettii</name>
    <dbReference type="NCBI Taxonomy" id="150056"/>
    <lineage>
        <taxon>Bacteria</taxon>
        <taxon>Bacillati</taxon>
        <taxon>Bacillota</taxon>
        <taxon>Bacilli</taxon>
        <taxon>Bacillales</taxon>
        <taxon>Staphylococcaceae</taxon>
        <taxon>Mammaliicoccus</taxon>
    </lineage>
</organism>
<sequence length="297" mass="35350">MKANDYIKYVTALEGRTLLSKEERNFLITYHNGEEGEKYFTAMLNSLNNIYYIHSFEFGSTNHVQIDFLVATSNKFVVFEVKHYKDEWYFEHDTLKNNYGIITKSPIIQVRNIKHELQKLLHRCGIFLDIESYIVFTNPHLIPLGTWPKNQNIILPHELEKISKILSPQLPNDNHQILNLLLENESKHSTYYQKDITTKYDLKYAGIKCPNCRKMHTIKILDNKTLYCCSYCKSEIKCEDIVFFNLKELYIIKRDSFTFEEAIAWCCPVKKYTIERVCKKYFLSLTRRNRKFFLDSK</sequence>
<evidence type="ECO:0000313" key="2">
    <source>
        <dbReference type="EMBL" id="MBS3695960.1"/>
    </source>
</evidence>
<dbReference type="Proteomes" id="UP000681586">
    <property type="component" value="Unassembled WGS sequence"/>
</dbReference>
<proteinExistence type="predicted"/>
<keyword evidence="3" id="KW-1185">Reference proteome</keyword>
<evidence type="ECO:0000313" key="3">
    <source>
        <dbReference type="Proteomes" id="UP000681586"/>
    </source>
</evidence>
<protein>
    <submittedName>
        <fullName evidence="2">NERD domain-containing protein</fullName>
    </submittedName>
</protein>